<accession>A0A6J6HY00</accession>
<dbReference type="AlphaFoldDB" id="A0A6J6HY00"/>
<protein>
    <submittedName>
        <fullName evidence="1">Unannotated protein</fullName>
    </submittedName>
</protein>
<name>A0A6J6HY00_9ZZZZ</name>
<proteinExistence type="predicted"/>
<sequence length="244" mass="26734">MRHIHARLLVARGYFLGKPISAPSIRIYQAHDQLGTEYLLTRGKTLGPSWPTIAKVFDESQIEYSLIEVGSIWLVSPDSQRTRKILSGLNKLAKQSASEEVHLPEVGFVSAGIKKRFELRTLVGPVLIALLSLGLFFVPNVVPEQEILDDAKQPEISCAMDLSAGELRDWVAPSLEGRGPTSSAEVLVQSELGTLTLEIQQTLGSTQSVTGQIHCDDGRSRKLHYRLDASANGNLVEIGQELNP</sequence>
<dbReference type="EMBL" id="CAEZVE010000034">
    <property type="protein sequence ID" value="CAB4617886.1"/>
    <property type="molecule type" value="Genomic_DNA"/>
</dbReference>
<reference evidence="1" key="1">
    <citation type="submission" date="2020-05" db="EMBL/GenBank/DDBJ databases">
        <authorList>
            <person name="Chiriac C."/>
            <person name="Salcher M."/>
            <person name="Ghai R."/>
            <person name="Kavagutti S V."/>
        </authorList>
    </citation>
    <scope>NUCLEOTIDE SEQUENCE</scope>
</reference>
<evidence type="ECO:0000313" key="1">
    <source>
        <dbReference type="EMBL" id="CAB4617886.1"/>
    </source>
</evidence>
<gene>
    <name evidence="1" type="ORF">UFOPK1931_00299</name>
</gene>
<organism evidence="1">
    <name type="scientific">freshwater metagenome</name>
    <dbReference type="NCBI Taxonomy" id="449393"/>
    <lineage>
        <taxon>unclassified sequences</taxon>
        <taxon>metagenomes</taxon>
        <taxon>ecological metagenomes</taxon>
    </lineage>
</organism>